<comment type="caution">
    <text evidence="1">The sequence shown here is derived from an EMBL/GenBank/DDBJ whole genome shotgun (WGS) entry which is preliminary data.</text>
</comment>
<accession>A0A6A0ACB1</accession>
<evidence type="ECO:0000313" key="1">
    <source>
        <dbReference type="EMBL" id="GFH29684.1"/>
    </source>
</evidence>
<dbReference type="EMBL" id="BLLF01004472">
    <property type="protein sequence ID" value="GFH29684.1"/>
    <property type="molecule type" value="Genomic_DNA"/>
</dbReference>
<proteinExistence type="predicted"/>
<organism evidence="1 2">
    <name type="scientific">Haematococcus lacustris</name>
    <name type="common">Green alga</name>
    <name type="synonym">Haematococcus pluvialis</name>
    <dbReference type="NCBI Taxonomy" id="44745"/>
    <lineage>
        <taxon>Eukaryota</taxon>
        <taxon>Viridiplantae</taxon>
        <taxon>Chlorophyta</taxon>
        <taxon>core chlorophytes</taxon>
        <taxon>Chlorophyceae</taxon>
        <taxon>CS clade</taxon>
        <taxon>Chlamydomonadales</taxon>
        <taxon>Haematococcaceae</taxon>
        <taxon>Haematococcus</taxon>
    </lineage>
</organism>
<reference evidence="1 2" key="1">
    <citation type="submission" date="2020-02" db="EMBL/GenBank/DDBJ databases">
        <title>Draft genome sequence of Haematococcus lacustris strain NIES-144.</title>
        <authorList>
            <person name="Morimoto D."/>
            <person name="Nakagawa S."/>
            <person name="Yoshida T."/>
            <person name="Sawayama S."/>
        </authorList>
    </citation>
    <scope>NUCLEOTIDE SEQUENCE [LARGE SCALE GENOMIC DNA]</scope>
    <source>
        <strain evidence="1 2">NIES-144</strain>
    </source>
</reference>
<gene>
    <name evidence="1" type="ORF">HaLaN_28383</name>
</gene>
<name>A0A6A0ACB1_HAELA</name>
<protein>
    <submittedName>
        <fullName evidence="1">Uncharacterized protein</fullName>
    </submittedName>
</protein>
<dbReference type="Proteomes" id="UP000485058">
    <property type="component" value="Unassembled WGS sequence"/>
</dbReference>
<sequence>MRFPHTLLRGYCAGIQAIAGAAQEDRETGRPAAQLAGWQLKRIAGQVVRPVSGRPLVSIMLNQFIQTLRRAVQKMKRRTVDVSADQALSTAASKLPKHFDQLTRSNSGPLTGAC</sequence>
<keyword evidence="2" id="KW-1185">Reference proteome</keyword>
<evidence type="ECO:0000313" key="2">
    <source>
        <dbReference type="Proteomes" id="UP000485058"/>
    </source>
</evidence>
<dbReference type="AlphaFoldDB" id="A0A6A0ACB1"/>